<evidence type="ECO:0000313" key="2">
    <source>
        <dbReference type="EMBL" id="KPG09666.1"/>
    </source>
</evidence>
<evidence type="ECO:0008006" key="6">
    <source>
        <dbReference type="Google" id="ProtNLM"/>
    </source>
</evidence>
<feature type="transmembrane region" description="Helical" evidence="1">
    <location>
        <begin position="49"/>
        <end position="65"/>
    </location>
</feature>
<evidence type="ECO:0000313" key="5">
    <source>
        <dbReference type="Proteomes" id="UP000037962"/>
    </source>
</evidence>
<dbReference type="InterPro" id="IPR024399">
    <property type="entry name" value="DUF2628"/>
</dbReference>
<dbReference type="GeneID" id="45765820"/>
<sequence length="147" mass="16905">MAVTATDDRSDLSAYWRLKFDFYDRYGTRFTPQAVAAARARPFATRMRSAINLPALFFGAIYFITKGMWRKAITLTLFNVAFGVVLYLTFPALGLGGFPANGALYMILAGPAYYRHRVLDSRSWNPLDGIGWRFDREMREAWKRRRA</sequence>
<reference evidence="4 5" key="1">
    <citation type="submission" date="2015-09" db="EMBL/GenBank/DDBJ databases">
        <title>Genome Sequences of Mycobacterium immunogenum Isolates, Recuperated from a Chloraminated Drinking Water Distribution System Simulator Subjected to Episodes of Nitrification.</title>
        <authorList>
            <person name="Gomez-Alvarez V."/>
            <person name="Revetta R.P."/>
        </authorList>
    </citation>
    <scope>NUCLEOTIDE SEQUENCE [LARGE SCALE GENOMIC DNA]</scope>
    <source>
        <strain evidence="2 4">H008</strain>
        <strain evidence="3 5">H076</strain>
    </source>
</reference>
<evidence type="ECO:0000313" key="3">
    <source>
        <dbReference type="EMBL" id="KPG29152.1"/>
    </source>
</evidence>
<keyword evidence="1" id="KW-1133">Transmembrane helix</keyword>
<dbReference type="Pfam" id="PF10947">
    <property type="entry name" value="DUF2628"/>
    <property type="match status" value="1"/>
</dbReference>
<proteinExistence type="predicted"/>
<organism evidence="2 4">
    <name type="scientific">Mycobacteroides immunogenum</name>
    <dbReference type="NCBI Taxonomy" id="83262"/>
    <lineage>
        <taxon>Bacteria</taxon>
        <taxon>Bacillati</taxon>
        <taxon>Actinomycetota</taxon>
        <taxon>Actinomycetes</taxon>
        <taxon>Mycobacteriales</taxon>
        <taxon>Mycobacteriaceae</taxon>
        <taxon>Mycobacteroides</taxon>
    </lineage>
</organism>
<dbReference type="Proteomes" id="UP000037843">
    <property type="component" value="Unassembled WGS sequence"/>
</dbReference>
<evidence type="ECO:0000313" key="4">
    <source>
        <dbReference type="Proteomes" id="UP000037843"/>
    </source>
</evidence>
<dbReference type="KEGG" id="miz:BAB75_18280"/>
<dbReference type="Proteomes" id="UP000037962">
    <property type="component" value="Unassembled WGS sequence"/>
</dbReference>
<name>A0A7V8LND7_9MYCO</name>
<protein>
    <recommendedName>
        <fullName evidence="6">DUF2628 domain-containing protein</fullName>
    </recommendedName>
</protein>
<comment type="caution">
    <text evidence="2">The sequence shown here is derived from an EMBL/GenBank/DDBJ whole genome shotgun (WGS) entry which is preliminary data.</text>
</comment>
<keyword evidence="1" id="KW-0472">Membrane</keyword>
<evidence type="ECO:0000256" key="1">
    <source>
        <dbReference type="SAM" id="Phobius"/>
    </source>
</evidence>
<accession>A0A7V8LND7</accession>
<dbReference type="EMBL" id="LJFS01000031">
    <property type="protein sequence ID" value="KPG29152.1"/>
    <property type="molecule type" value="Genomic_DNA"/>
</dbReference>
<dbReference type="EMBL" id="LJFO01000008">
    <property type="protein sequence ID" value="KPG09666.1"/>
    <property type="molecule type" value="Genomic_DNA"/>
</dbReference>
<dbReference type="RefSeq" id="WP_043080280.1">
    <property type="nucleotide sequence ID" value="NZ_CP011530.1"/>
</dbReference>
<dbReference type="AlphaFoldDB" id="A0A7V8LND7"/>
<keyword evidence="1" id="KW-0812">Transmembrane</keyword>
<keyword evidence="5" id="KW-1185">Reference proteome</keyword>
<gene>
    <name evidence="2" type="ORF">AN908_15045</name>
    <name evidence="3" type="ORF">AN912_20860</name>
</gene>